<dbReference type="SUPFAM" id="SSF56112">
    <property type="entry name" value="Protein kinase-like (PK-like)"/>
    <property type="match status" value="1"/>
</dbReference>
<dbReference type="Proteomes" id="UP001527925">
    <property type="component" value="Unassembled WGS sequence"/>
</dbReference>
<feature type="compositionally biased region" description="Polar residues" evidence="7">
    <location>
        <begin position="453"/>
        <end position="486"/>
    </location>
</feature>
<evidence type="ECO:0000256" key="4">
    <source>
        <dbReference type="ARBA" id="ARBA00022777"/>
    </source>
</evidence>
<feature type="region of interest" description="Disordered" evidence="7">
    <location>
        <begin position="420"/>
        <end position="504"/>
    </location>
</feature>
<dbReference type="InterPro" id="IPR000719">
    <property type="entry name" value="Prot_kinase_dom"/>
</dbReference>
<dbReference type="InterPro" id="IPR017441">
    <property type="entry name" value="Protein_kinase_ATP_BS"/>
</dbReference>
<evidence type="ECO:0000256" key="1">
    <source>
        <dbReference type="ARBA" id="ARBA00022527"/>
    </source>
</evidence>
<keyword evidence="10" id="KW-1185">Reference proteome</keyword>
<evidence type="ECO:0000256" key="2">
    <source>
        <dbReference type="ARBA" id="ARBA00022679"/>
    </source>
</evidence>
<keyword evidence="4" id="KW-0418">Kinase</keyword>
<dbReference type="PANTHER" id="PTHR24355">
    <property type="entry name" value="G PROTEIN-COUPLED RECEPTOR KINASE/RIBOSOMAL PROTEIN S6 KINASE"/>
    <property type="match status" value="1"/>
</dbReference>
<organism evidence="9 10">
    <name type="scientific">Polyrhizophydium stewartii</name>
    <dbReference type="NCBI Taxonomy" id="2732419"/>
    <lineage>
        <taxon>Eukaryota</taxon>
        <taxon>Fungi</taxon>
        <taxon>Fungi incertae sedis</taxon>
        <taxon>Chytridiomycota</taxon>
        <taxon>Chytridiomycota incertae sedis</taxon>
        <taxon>Chytridiomycetes</taxon>
        <taxon>Rhizophydiales</taxon>
        <taxon>Rhizophydiales incertae sedis</taxon>
        <taxon>Polyrhizophydium</taxon>
    </lineage>
</organism>
<evidence type="ECO:0000256" key="5">
    <source>
        <dbReference type="ARBA" id="ARBA00022840"/>
    </source>
</evidence>
<feature type="domain" description="Protein kinase" evidence="8">
    <location>
        <begin position="20"/>
        <end position="287"/>
    </location>
</feature>
<feature type="region of interest" description="Disordered" evidence="7">
    <location>
        <begin position="542"/>
        <end position="588"/>
    </location>
</feature>
<dbReference type="EMBL" id="JADGIZ020000010">
    <property type="protein sequence ID" value="KAL2917632.1"/>
    <property type="molecule type" value="Genomic_DNA"/>
</dbReference>
<dbReference type="Gene3D" id="1.10.510.10">
    <property type="entry name" value="Transferase(Phosphotransferase) domain 1"/>
    <property type="match status" value="1"/>
</dbReference>
<dbReference type="SMART" id="SM00220">
    <property type="entry name" value="S_TKc"/>
    <property type="match status" value="1"/>
</dbReference>
<evidence type="ECO:0000256" key="7">
    <source>
        <dbReference type="SAM" id="MobiDB-lite"/>
    </source>
</evidence>
<dbReference type="PROSITE" id="PS00108">
    <property type="entry name" value="PROTEIN_KINASE_ST"/>
    <property type="match status" value="1"/>
</dbReference>
<dbReference type="InterPro" id="IPR008271">
    <property type="entry name" value="Ser/Thr_kinase_AS"/>
</dbReference>
<dbReference type="PANTHER" id="PTHR24355:SF30">
    <property type="entry name" value="SERINE_THREONINE-PROTEIN KINASE 32B ISOFORM X1"/>
    <property type="match status" value="1"/>
</dbReference>
<protein>
    <recommendedName>
        <fullName evidence="8">Protein kinase domain-containing protein</fullName>
    </recommendedName>
</protein>
<keyword evidence="2" id="KW-0808">Transferase</keyword>
<evidence type="ECO:0000256" key="6">
    <source>
        <dbReference type="PROSITE-ProRule" id="PRU10141"/>
    </source>
</evidence>
<dbReference type="InterPro" id="IPR011009">
    <property type="entry name" value="Kinase-like_dom_sf"/>
</dbReference>
<dbReference type="Gene3D" id="3.30.200.20">
    <property type="entry name" value="Phosphorylase Kinase, domain 1"/>
    <property type="match status" value="1"/>
</dbReference>
<feature type="binding site" evidence="6">
    <location>
        <position position="59"/>
    </location>
    <ligand>
        <name>ATP</name>
        <dbReference type="ChEBI" id="CHEBI:30616"/>
    </ligand>
</feature>
<feature type="compositionally biased region" description="Polar residues" evidence="7">
    <location>
        <begin position="429"/>
        <end position="440"/>
    </location>
</feature>
<keyword evidence="3 6" id="KW-0547">Nucleotide-binding</keyword>
<comment type="caution">
    <text evidence="9">The sequence shown here is derived from an EMBL/GenBank/DDBJ whole genome shotgun (WGS) entry which is preliminary data.</text>
</comment>
<gene>
    <name evidence="9" type="ORF">HK105_202919</name>
</gene>
<keyword evidence="5 6" id="KW-0067">ATP-binding</keyword>
<evidence type="ECO:0000313" key="9">
    <source>
        <dbReference type="EMBL" id="KAL2917632.1"/>
    </source>
</evidence>
<name>A0ABR4NDM5_9FUNG</name>
<accession>A0ABR4NDM5</accession>
<dbReference type="Pfam" id="PF00069">
    <property type="entry name" value="Pkinase"/>
    <property type="match status" value="1"/>
</dbReference>
<feature type="region of interest" description="Disordered" evidence="7">
    <location>
        <begin position="365"/>
        <end position="384"/>
    </location>
</feature>
<feature type="compositionally biased region" description="Basic and acidic residues" evidence="7">
    <location>
        <begin position="366"/>
        <end position="384"/>
    </location>
</feature>
<evidence type="ECO:0000256" key="3">
    <source>
        <dbReference type="ARBA" id="ARBA00022741"/>
    </source>
</evidence>
<proteinExistence type="predicted"/>
<sequence length="588" mass="65687">MGGSSSKEQVQYEDLDLSHFKLHQVIGKGGFGLVRIVELKATKQQYALKYINKRQCIKKDSVENVFRERIMMQELNHPYIINLRFAFQDDEYMFIGLDLALGGDVRFHILRQGGLTEQTVRIYAAEIALALGYIHSMNIIHRDLKPENLLIDGDGHVRITDFNVAYSTHKKFPSSRSGTLNYMAPEMFSGKRYTYAVDWWALGVVMFECFYGIKPFRGEDDRQVSHIIKNKDVDFPKDKGLRGSAKPDASPMLKDIIFRLLTKDPQNRIGGTSSTAFKDAIFQEEFFSGINWEMLYERKILPDFIPDMTKNNFEAAPALEELLYDSAPLTPKRRKKKLKDGLQQSSSVLSRDSLAASLNASLHVTSDGDKDMSKMTDKEKAKERERRQLQFIDDFFTVYVQGAGIGVLEKSALGALTKDEGTNFRSSEDGSPTRSASVSFTGAPGSGAAAYESGQTSSYGSPRAQSPFQAQGISPSPSMHQGYASSPQQGFTQPPPPPMPLQQSYVQYPIGQQPTYAQQLQQQQLLQQQQQMLLQQQLLQAQGPPPVIPPKGMHRNASHGSFSQFAGRAAAPSGDAVHGRAEQFGRRD</sequence>
<dbReference type="PROSITE" id="PS00107">
    <property type="entry name" value="PROTEIN_KINASE_ATP"/>
    <property type="match status" value="1"/>
</dbReference>
<dbReference type="PROSITE" id="PS50011">
    <property type="entry name" value="PROTEIN_KINASE_DOM"/>
    <property type="match status" value="1"/>
</dbReference>
<feature type="compositionally biased region" description="Basic and acidic residues" evidence="7">
    <location>
        <begin position="577"/>
        <end position="588"/>
    </location>
</feature>
<evidence type="ECO:0000259" key="8">
    <source>
        <dbReference type="PROSITE" id="PS50011"/>
    </source>
</evidence>
<reference evidence="9 10" key="1">
    <citation type="submission" date="2023-09" db="EMBL/GenBank/DDBJ databases">
        <title>Pangenome analysis of Batrachochytrium dendrobatidis and related Chytrids.</title>
        <authorList>
            <person name="Yacoub M.N."/>
            <person name="Stajich J.E."/>
            <person name="James T.Y."/>
        </authorList>
    </citation>
    <scope>NUCLEOTIDE SEQUENCE [LARGE SCALE GENOMIC DNA]</scope>
    <source>
        <strain evidence="9 10">JEL0888</strain>
    </source>
</reference>
<evidence type="ECO:0000313" key="10">
    <source>
        <dbReference type="Proteomes" id="UP001527925"/>
    </source>
</evidence>
<keyword evidence="1" id="KW-0723">Serine/threonine-protein kinase</keyword>